<evidence type="ECO:0000256" key="13">
    <source>
        <dbReference type="ARBA" id="ARBA00046116"/>
    </source>
</evidence>
<protein>
    <recommendedName>
        <fullName evidence="4">NADH dehydrogenase [ubiquinone] 1 alpha subcomplex subunit 6</fullName>
    </recommendedName>
    <alternativeName>
        <fullName evidence="11">Complex I-B14</fullName>
    </alternativeName>
    <alternativeName>
        <fullName evidence="12">NADH-ubiquinone oxidoreductase B14 subunit</fullName>
    </alternativeName>
</protein>
<evidence type="ECO:0000256" key="6">
    <source>
        <dbReference type="ARBA" id="ARBA00022660"/>
    </source>
</evidence>
<evidence type="ECO:0000256" key="4">
    <source>
        <dbReference type="ARBA" id="ARBA00016386"/>
    </source>
</evidence>
<dbReference type="PANTHER" id="PTHR12964">
    <property type="entry name" value="NADH-UBIQUINONE OXIDOREDUCTASE B14 SUBUNIT"/>
    <property type="match status" value="1"/>
</dbReference>
<keyword evidence="8" id="KW-0249">Electron transport</keyword>
<evidence type="ECO:0000256" key="12">
    <source>
        <dbReference type="ARBA" id="ARBA00032352"/>
    </source>
</evidence>
<evidence type="ECO:0000256" key="11">
    <source>
        <dbReference type="ARBA" id="ARBA00030213"/>
    </source>
</evidence>
<keyword evidence="6" id="KW-0679">Respiratory chain</keyword>
<dbReference type="AlphaFoldDB" id="A0AAD9PCQ3"/>
<evidence type="ECO:0000256" key="1">
    <source>
        <dbReference type="ARBA" id="ARBA00004443"/>
    </source>
</evidence>
<dbReference type="InterPro" id="IPR008011">
    <property type="entry name" value="Complex1_LYR_dom"/>
</dbReference>
<keyword evidence="16" id="KW-1185">Reference proteome</keyword>
<dbReference type="GO" id="GO:0006979">
    <property type="term" value="P:response to oxidative stress"/>
    <property type="evidence" value="ECO:0007669"/>
    <property type="project" value="TreeGrafter"/>
</dbReference>
<evidence type="ECO:0000313" key="15">
    <source>
        <dbReference type="EMBL" id="KAK2192404.1"/>
    </source>
</evidence>
<keyword evidence="10" id="KW-0472">Membrane</keyword>
<comment type="function">
    <text evidence="13">Accessory subunit of the mitochondrial membrane respiratory chain NADH dehydrogenase (Complex I), that is believed to be not involved in catalysis. Required for proper complex I assembly. Complex I functions in the transfer of electrons from NADH to the respiratory chain. The immediate electron acceptor for the enzyme is believed to be ubiquinone.</text>
</comment>
<dbReference type="InterPro" id="IPR045299">
    <property type="entry name" value="Complex1_LYR_NDUFA6_LYRM6"/>
</dbReference>
<evidence type="ECO:0000256" key="7">
    <source>
        <dbReference type="ARBA" id="ARBA00022792"/>
    </source>
</evidence>
<evidence type="ECO:0000256" key="8">
    <source>
        <dbReference type="ARBA" id="ARBA00022982"/>
    </source>
</evidence>
<keyword evidence="5" id="KW-0813">Transport</keyword>
<evidence type="ECO:0000259" key="14">
    <source>
        <dbReference type="Pfam" id="PF05347"/>
    </source>
</evidence>
<dbReference type="PIRSF" id="PIRSF006643">
    <property type="entry name" value="NDUA6"/>
    <property type="match status" value="1"/>
</dbReference>
<dbReference type="CDD" id="cd20266">
    <property type="entry name" value="Complex1_LYR_NDUFA6_LYRM6"/>
    <property type="match status" value="1"/>
</dbReference>
<proteinExistence type="inferred from homology"/>
<evidence type="ECO:0000256" key="5">
    <source>
        <dbReference type="ARBA" id="ARBA00022448"/>
    </source>
</evidence>
<organism evidence="15 16">
    <name type="scientific">Ridgeia piscesae</name>
    <name type="common">Tubeworm</name>
    <dbReference type="NCBI Taxonomy" id="27915"/>
    <lineage>
        <taxon>Eukaryota</taxon>
        <taxon>Metazoa</taxon>
        <taxon>Spiralia</taxon>
        <taxon>Lophotrochozoa</taxon>
        <taxon>Annelida</taxon>
        <taxon>Polychaeta</taxon>
        <taxon>Sedentaria</taxon>
        <taxon>Canalipalpata</taxon>
        <taxon>Sabellida</taxon>
        <taxon>Siboglinidae</taxon>
        <taxon>Ridgeia</taxon>
    </lineage>
</organism>
<dbReference type="InterPro" id="IPR016488">
    <property type="entry name" value="NADH_Ub_cplx-1_asu_su-6"/>
</dbReference>
<evidence type="ECO:0000256" key="3">
    <source>
        <dbReference type="ARBA" id="ARBA00011790"/>
    </source>
</evidence>
<reference evidence="15" key="1">
    <citation type="journal article" date="2023" name="Mol. Biol. Evol.">
        <title>Third-Generation Sequencing Reveals the Adaptive Role of the Epigenome in Three Deep-Sea Polychaetes.</title>
        <authorList>
            <person name="Perez M."/>
            <person name="Aroh O."/>
            <person name="Sun Y."/>
            <person name="Lan Y."/>
            <person name="Juniper S.K."/>
            <person name="Young C.R."/>
            <person name="Angers B."/>
            <person name="Qian P.Y."/>
        </authorList>
    </citation>
    <scope>NUCLEOTIDE SEQUENCE</scope>
    <source>
        <strain evidence="15">R07B-5</strain>
    </source>
</reference>
<feature type="domain" description="Complex 1 LYR protein" evidence="14">
    <location>
        <begin position="29"/>
        <end position="90"/>
    </location>
</feature>
<dbReference type="EMBL" id="JAODUO010000031">
    <property type="protein sequence ID" value="KAK2192404.1"/>
    <property type="molecule type" value="Genomic_DNA"/>
</dbReference>
<dbReference type="PANTHER" id="PTHR12964:SF0">
    <property type="entry name" value="NADH DEHYDROGENASE [UBIQUINONE] 1 ALPHA SUBCOMPLEX SUBUNIT 6"/>
    <property type="match status" value="1"/>
</dbReference>
<sequence length="126" mass="14974">MASRLIRQSQGATKIVKQILSTDKAEARRRVLNLYKAWYRQIPYVVLNYEIPGVTVKDGRVKLREMFMKNKHVTDLRAIDFLVIRGQMELVETVNIWKQKNHIMTWFKDTWNPKPADFLSKFYEGN</sequence>
<evidence type="ECO:0000313" key="16">
    <source>
        <dbReference type="Proteomes" id="UP001209878"/>
    </source>
</evidence>
<dbReference type="GO" id="GO:0005743">
    <property type="term" value="C:mitochondrial inner membrane"/>
    <property type="evidence" value="ECO:0007669"/>
    <property type="project" value="UniProtKB-SubCell"/>
</dbReference>
<dbReference type="Proteomes" id="UP001209878">
    <property type="component" value="Unassembled WGS sequence"/>
</dbReference>
<comment type="caution">
    <text evidence="15">The sequence shown here is derived from an EMBL/GenBank/DDBJ whole genome shotgun (WGS) entry which is preliminary data.</text>
</comment>
<comment type="subcellular location">
    <subcellularLocation>
        <location evidence="1">Mitochondrion inner membrane</location>
        <topology evidence="1">Peripheral membrane protein</topology>
        <orientation evidence="1">Matrix side</orientation>
    </subcellularLocation>
</comment>
<evidence type="ECO:0000256" key="2">
    <source>
        <dbReference type="ARBA" id="ARBA00009508"/>
    </source>
</evidence>
<gene>
    <name evidence="15" type="ORF">NP493_30g04028</name>
</gene>
<name>A0AAD9PCQ3_RIDPI</name>
<accession>A0AAD9PCQ3</accession>
<evidence type="ECO:0000256" key="9">
    <source>
        <dbReference type="ARBA" id="ARBA00023128"/>
    </source>
</evidence>
<comment type="similarity">
    <text evidence="2">Belongs to the complex I LYR family.</text>
</comment>
<comment type="subunit">
    <text evidence="3">Mammalian complex I is composed of 45 different subunits.</text>
</comment>
<keyword evidence="7" id="KW-0999">Mitochondrion inner membrane</keyword>
<dbReference type="GO" id="GO:0045271">
    <property type="term" value="C:respiratory chain complex I"/>
    <property type="evidence" value="ECO:0007669"/>
    <property type="project" value="InterPro"/>
</dbReference>
<keyword evidence="9" id="KW-0496">Mitochondrion</keyword>
<evidence type="ECO:0000256" key="10">
    <source>
        <dbReference type="ARBA" id="ARBA00023136"/>
    </source>
</evidence>
<dbReference type="Pfam" id="PF05347">
    <property type="entry name" value="Complex1_LYR"/>
    <property type="match status" value="1"/>
</dbReference>